<organism evidence="3 4">
    <name type="scientific">Thamnocephalis sphaerospora</name>
    <dbReference type="NCBI Taxonomy" id="78915"/>
    <lineage>
        <taxon>Eukaryota</taxon>
        <taxon>Fungi</taxon>
        <taxon>Fungi incertae sedis</taxon>
        <taxon>Zoopagomycota</taxon>
        <taxon>Zoopagomycotina</taxon>
        <taxon>Zoopagomycetes</taxon>
        <taxon>Zoopagales</taxon>
        <taxon>Sigmoideomycetaceae</taxon>
        <taxon>Thamnocephalis</taxon>
    </lineage>
</organism>
<feature type="compositionally biased region" description="Low complexity" evidence="1">
    <location>
        <begin position="7"/>
        <end position="18"/>
    </location>
</feature>
<proteinExistence type="predicted"/>
<keyword evidence="2" id="KW-0812">Transmembrane</keyword>
<feature type="transmembrane region" description="Helical" evidence="2">
    <location>
        <begin position="194"/>
        <end position="215"/>
    </location>
</feature>
<evidence type="ECO:0000256" key="1">
    <source>
        <dbReference type="SAM" id="MobiDB-lite"/>
    </source>
</evidence>
<sequence>MSPLDTSAAAQASASLLQRRSDDGPFDQPLQLLLRSESPSKNDPEFPYVCYWPDQPLALASFHPHTYVVFATTVVLAGYALYSAWIRWAKWEYKKKTAADHYTDVMQALCYTLVVFTFGGYSHTFGWPMLLAYYAGLWLYGLLVEVPFLRISLPSWRTWSRPAWAVMITAFLLICGLAAYHIVLAAHLGILWPWYLGLFLVAWAVLLLGIGLAMVDRRWWAKRRVQRLRMRLERTANASVDRSVANGEENAPASRGLDDHAAHVHTGEPGRRYLTDEPCEASLVASLPADDSLGGAVSSHRRSTSRDMGPSAEPQPPSHQQVLSSSVNAPMPPKDAAGTTVSQRRSRHAASGPGTTAVTAVTATATPSHLVDTRAEVEPRTASLESLSSSGADERDAVLTSQDLGEIAEKLLAGLRVHVHHWQIFFILAFFTRFQDVVSQISAGLVLACFMQGGIAYGFDSMLEPEWTTFTL</sequence>
<protein>
    <submittedName>
        <fullName evidence="3">Uncharacterized protein</fullName>
    </submittedName>
</protein>
<reference evidence="4" key="1">
    <citation type="journal article" date="2018" name="Nat. Microbiol.">
        <title>Leveraging single-cell genomics to expand the fungal tree of life.</title>
        <authorList>
            <person name="Ahrendt S.R."/>
            <person name="Quandt C.A."/>
            <person name="Ciobanu D."/>
            <person name="Clum A."/>
            <person name="Salamov A."/>
            <person name="Andreopoulos B."/>
            <person name="Cheng J.F."/>
            <person name="Woyke T."/>
            <person name="Pelin A."/>
            <person name="Henrissat B."/>
            <person name="Reynolds N.K."/>
            <person name="Benny G.L."/>
            <person name="Smith M.E."/>
            <person name="James T.Y."/>
            <person name="Grigoriev I.V."/>
        </authorList>
    </citation>
    <scope>NUCLEOTIDE SEQUENCE [LARGE SCALE GENOMIC DNA]</scope>
    <source>
        <strain evidence="4">RSA 1356</strain>
    </source>
</reference>
<feature type="transmembrane region" description="Helical" evidence="2">
    <location>
        <begin position="163"/>
        <end position="188"/>
    </location>
</feature>
<dbReference type="EMBL" id="KZ993196">
    <property type="protein sequence ID" value="RKP05256.1"/>
    <property type="molecule type" value="Genomic_DNA"/>
</dbReference>
<keyword evidence="4" id="KW-1185">Reference proteome</keyword>
<gene>
    <name evidence="3" type="ORF">THASP1DRAFT_32906</name>
</gene>
<keyword evidence="2" id="KW-0472">Membrane</keyword>
<feature type="region of interest" description="Disordered" evidence="1">
    <location>
        <begin position="241"/>
        <end position="274"/>
    </location>
</feature>
<feature type="region of interest" description="Disordered" evidence="1">
    <location>
        <begin position="1"/>
        <end position="24"/>
    </location>
</feature>
<feature type="compositionally biased region" description="Low complexity" evidence="1">
    <location>
        <begin position="349"/>
        <end position="368"/>
    </location>
</feature>
<feature type="transmembrane region" description="Helical" evidence="2">
    <location>
        <begin position="131"/>
        <end position="151"/>
    </location>
</feature>
<feature type="transmembrane region" description="Helical" evidence="2">
    <location>
        <begin position="108"/>
        <end position="125"/>
    </location>
</feature>
<evidence type="ECO:0000256" key="2">
    <source>
        <dbReference type="SAM" id="Phobius"/>
    </source>
</evidence>
<keyword evidence="2" id="KW-1133">Transmembrane helix</keyword>
<name>A0A4P9XHZ7_9FUNG</name>
<dbReference type="OrthoDB" id="441660at2759"/>
<accession>A0A4P9XHZ7</accession>
<dbReference type="Proteomes" id="UP000271241">
    <property type="component" value="Unassembled WGS sequence"/>
</dbReference>
<feature type="region of interest" description="Disordered" evidence="1">
    <location>
        <begin position="290"/>
        <end position="395"/>
    </location>
</feature>
<evidence type="ECO:0000313" key="3">
    <source>
        <dbReference type="EMBL" id="RKP05256.1"/>
    </source>
</evidence>
<evidence type="ECO:0000313" key="4">
    <source>
        <dbReference type="Proteomes" id="UP000271241"/>
    </source>
</evidence>
<feature type="compositionally biased region" description="Polar residues" evidence="1">
    <location>
        <begin position="318"/>
        <end position="328"/>
    </location>
</feature>
<feature type="transmembrane region" description="Helical" evidence="2">
    <location>
        <begin position="67"/>
        <end position="88"/>
    </location>
</feature>
<dbReference type="AlphaFoldDB" id="A0A4P9XHZ7"/>
<feature type="compositionally biased region" description="Basic and acidic residues" evidence="1">
    <location>
        <begin position="256"/>
        <end position="274"/>
    </location>
</feature>